<evidence type="ECO:0000313" key="1">
    <source>
        <dbReference type="EMBL" id="OQP61169.1"/>
    </source>
</evidence>
<gene>
    <name evidence="1" type="ORF">A3860_05485</name>
</gene>
<proteinExistence type="predicted"/>
<accession>A0A1V9FS04</accession>
<evidence type="ECO:0000313" key="2">
    <source>
        <dbReference type="Proteomes" id="UP000192796"/>
    </source>
</evidence>
<protein>
    <recommendedName>
        <fullName evidence="3">Thiopeptide-type bacteriocin biosynthesis domain-containing protein</fullName>
    </recommendedName>
</protein>
<dbReference type="STRING" id="1703345.A3860_05485"/>
<sequence>MQQLKISIFYERSKWKLLLSRYVDRTIKDLKSDFSPLNFYIFISNHYSNCITLVLESEFNSRAIQQQISPTINDFLTRLPSTSRVTDFLNTPNNTYYFEIVNNKYIKGITDDEFKNARACLSTIILERFCREEVDDSSLFTLLIYLQLTVLKTSVQSTEEFVLDKEVWIKNYLDVSSLKFNDLLSEKEVKALFLSNKSILYEIYGQVNKNPIHRKLNWLTKWEEVCLDFFHARRDIADARIALLNLINRHLGISDFKFYICLNMLQHLSKQISVNKQRT</sequence>
<dbReference type="EMBL" id="LVYD01000058">
    <property type="protein sequence ID" value="OQP61169.1"/>
    <property type="molecule type" value="Genomic_DNA"/>
</dbReference>
<name>A0A1V9FS04_9BACT</name>
<keyword evidence="2" id="KW-1185">Reference proteome</keyword>
<comment type="caution">
    <text evidence="1">The sequence shown here is derived from an EMBL/GenBank/DDBJ whole genome shotgun (WGS) entry which is preliminary data.</text>
</comment>
<dbReference type="AlphaFoldDB" id="A0A1V9FS04"/>
<organism evidence="1 2">
    <name type="scientific">Niastella vici</name>
    <dbReference type="NCBI Taxonomy" id="1703345"/>
    <lineage>
        <taxon>Bacteria</taxon>
        <taxon>Pseudomonadati</taxon>
        <taxon>Bacteroidota</taxon>
        <taxon>Chitinophagia</taxon>
        <taxon>Chitinophagales</taxon>
        <taxon>Chitinophagaceae</taxon>
        <taxon>Niastella</taxon>
    </lineage>
</organism>
<evidence type="ECO:0008006" key="3">
    <source>
        <dbReference type="Google" id="ProtNLM"/>
    </source>
</evidence>
<dbReference type="Proteomes" id="UP000192796">
    <property type="component" value="Unassembled WGS sequence"/>
</dbReference>
<reference evidence="1 2" key="1">
    <citation type="submission" date="2016-03" db="EMBL/GenBank/DDBJ databases">
        <title>Niastella vici sp. nov., isolated from farmland soil.</title>
        <authorList>
            <person name="Chen L."/>
            <person name="Wang D."/>
            <person name="Yang S."/>
            <person name="Wang G."/>
        </authorList>
    </citation>
    <scope>NUCLEOTIDE SEQUENCE [LARGE SCALE GENOMIC DNA]</scope>
    <source>
        <strain evidence="1 2">DJ57</strain>
    </source>
</reference>